<name>A0A7H9AW21_ZYGMR</name>
<dbReference type="Proteomes" id="UP000509704">
    <property type="component" value="Chromosome 1"/>
</dbReference>
<evidence type="ECO:0000256" key="6">
    <source>
        <dbReference type="ARBA" id="ARBA00023163"/>
    </source>
</evidence>
<proteinExistence type="inferred from homology"/>
<organism evidence="10 11">
    <name type="scientific">Zygotorulaspora mrakii</name>
    <name type="common">Zygosaccharomyces mrakii</name>
    <dbReference type="NCBI Taxonomy" id="42260"/>
    <lineage>
        <taxon>Eukaryota</taxon>
        <taxon>Fungi</taxon>
        <taxon>Dikarya</taxon>
        <taxon>Ascomycota</taxon>
        <taxon>Saccharomycotina</taxon>
        <taxon>Saccharomycetes</taxon>
        <taxon>Saccharomycetales</taxon>
        <taxon>Saccharomycetaceae</taxon>
        <taxon>Zygotorulaspora</taxon>
    </lineage>
</organism>
<evidence type="ECO:0000256" key="3">
    <source>
        <dbReference type="ARBA" id="ARBA00022980"/>
    </source>
</evidence>
<accession>A0A7H9AW21</accession>
<dbReference type="GO" id="GO:0000150">
    <property type="term" value="F:DNA strand exchange activity"/>
    <property type="evidence" value="ECO:0007669"/>
    <property type="project" value="InterPro"/>
</dbReference>
<dbReference type="PANTHER" id="PTHR28184:SF1">
    <property type="entry name" value="LARGE RIBOSOMAL SUBUNIT PROTEIN ML67"/>
    <property type="match status" value="1"/>
</dbReference>
<evidence type="ECO:0000256" key="2">
    <source>
        <dbReference type="ARBA" id="ARBA00010741"/>
    </source>
</evidence>
<evidence type="ECO:0000256" key="8">
    <source>
        <dbReference type="ARBA" id="ARBA00035185"/>
    </source>
</evidence>
<evidence type="ECO:0000256" key="9">
    <source>
        <dbReference type="ARBA" id="ARBA00035511"/>
    </source>
</evidence>
<reference evidence="10 11" key="1">
    <citation type="submission" date="2020-07" db="EMBL/GenBank/DDBJ databases">
        <title>The yeast mating-type switching endonuclease HO is a domesticated member of an unorthodox homing genetic element family.</title>
        <authorList>
            <person name="Coughlan A.Y."/>
            <person name="Lombardi L."/>
            <person name="Braun-Galleani S."/>
            <person name="Martos A.R."/>
            <person name="Galeote V."/>
            <person name="Bigey F."/>
            <person name="Dequin S."/>
            <person name="Byrne K.P."/>
            <person name="Wolfe K.H."/>
        </authorList>
    </citation>
    <scope>NUCLEOTIDE SEQUENCE [LARGE SCALE GENOMIC DNA]</scope>
    <source>
        <strain evidence="10 11">NRRL Y-6702</strain>
    </source>
</reference>
<keyword evidence="6" id="KW-0804">Transcription</keyword>
<evidence type="ECO:0000256" key="1">
    <source>
        <dbReference type="ARBA" id="ARBA00004173"/>
    </source>
</evidence>
<gene>
    <name evidence="10" type="ORF">HG535_0A04260</name>
</gene>
<dbReference type="GO" id="GO:0005840">
    <property type="term" value="C:ribosome"/>
    <property type="evidence" value="ECO:0007669"/>
    <property type="project" value="UniProtKB-KW"/>
</dbReference>
<dbReference type="RefSeq" id="XP_037142214.1">
    <property type="nucleotide sequence ID" value="XM_037286319.1"/>
</dbReference>
<keyword evidence="5" id="KW-0496">Mitochondrion</keyword>
<evidence type="ECO:0000256" key="4">
    <source>
        <dbReference type="ARBA" id="ARBA00023015"/>
    </source>
</evidence>
<sequence>MSYRGNWAISKFRPASWLEKCGYAPQIFVFRNLESGQVIYSQFPNFSQRQIERLFQRPNWENKMPSARRDIWRCMCVVDMPNYESSVQLYQNLRRLRYLRDVSNAKEANLLRKKNEDGNVWYSMQYRPTYTQEAVADLRECLLKSGQGANGIKVHWEDPWRMGDKAKWWTPFLPNVKHVTMNRLGNTAREESALLRELGDKAKEEFAKHKEQKTLAASISL</sequence>
<comment type="similarity">
    <text evidence="2">Belongs to the mitochondrion-specific ribosomal protein mL67 family.</text>
</comment>
<keyword evidence="4" id="KW-0805">Transcription regulation</keyword>
<dbReference type="OrthoDB" id="5333655at2759"/>
<dbReference type="Pfam" id="PF12829">
    <property type="entry name" value="Mhr1"/>
    <property type="match status" value="1"/>
</dbReference>
<dbReference type="GO" id="GO:0005739">
    <property type="term" value="C:mitochondrion"/>
    <property type="evidence" value="ECO:0007669"/>
    <property type="project" value="UniProtKB-SubCell"/>
</dbReference>
<keyword evidence="7" id="KW-0687">Ribonucleoprotein</keyword>
<dbReference type="GO" id="GO:1990904">
    <property type="term" value="C:ribonucleoprotein complex"/>
    <property type="evidence" value="ECO:0007669"/>
    <property type="project" value="UniProtKB-KW"/>
</dbReference>
<keyword evidence="3" id="KW-0689">Ribosomal protein</keyword>
<evidence type="ECO:0000256" key="5">
    <source>
        <dbReference type="ARBA" id="ARBA00023128"/>
    </source>
</evidence>
<protein>
    <recommendedName>
        <fullName evidence="8">Large ribosomal subunit protein mL67</fullName>
    </recommendedName>
    <alternativeName>
        <fullName evidence="9">Mitochondrial homologous recombination protein 1</fullName>
    </alternativeName>
</protein>
<dbReference type="PANTHER" id="PTHR28184">
    <property type="entry name" value="MITOCHONDRIAL HOMOLOGOUS RECOMBINATION PROTEIN 1"/>
    <property type="match status" value="1"/>
</dbReference>
<dbReference type="GO" id="GO:0003735">
    <property type="term" value="F:structural constituent of ribosome"/>
    <property type="evidence" value="ECO:0007669"/>
    <property type="project" value="TreeGrafter"/>
</dbReference>
<evidence type="ECO:0000256" key="7">
    <source>
        <dbReference type="ARBA" id="ARBA00023274"/>
    </source>
</evidence>
<dbReference type="InterPro" id="IPR024629">
    <property type="entry name" value="Ribosomal_mL67"/>
</dbReference>
<dbReference type="AlphaFoldDB" id="A0A7H9AW21"/>
<dbReference type="KEGG" id="zmk:HG535_0A04260"/>
<dbReference type="GO" id="GO:0003697">
    <property type="term" value="F:single-stranded DNA binding"/>
    <property type="evidence" value="ECO:0007669"/>
    <property type="project" value="InterPro"/>
</dbReference>
<comment type="subcellular location">
    <subcellularLocation>
        <location evidence="1">Mitochondrion</location>
    </subcellularLocation>
</comment>
<evidence type="ECO:0000313" key="10">
    <source>
        <dbReference type="EMBL" id="QLG70486.1"/>
    </source>
</evidence>
<dbReference type="GeneID" id="59234122"/>
<keyword evidence="11" id="KW-1185">Reference proteome</keyword>
<dbReference type="EMBL" id="CP058604">
    <property type="protein sequence ID" value="QLG70486.1"/>
    <property type="molecule type" value="Genomic_DNA"/>
</dbReference>
<evidence type="ECO:0000313" key="11">
    <source>
        <dbReference type="Proteomes" id="UP000509704"/>
    </source>
</evidence>